<keyword evidence="3" id="KW-1185">Reference proteome</keyword>
<feature type="compositionally biased region" description="Basic and acidic residues" evidence="1">
    <location>
        <begin position="1"/>
        <end position="14"/>
    </location>
</feature>
<evidence type="ECO:0000313" key="2">
    <source>
        <dbReference type="EMBL" id="ROT43655.1"/>
    </source>
</evidence>
<accession>A0A3N2QAG7</accession>
<dbReference type="Proteomes" id="UP000272025">
    <property type="component" value="Unassembled WGS sequence"/>
</dbReference>
<dbReference type="RefSeq" id="XP_028471461.1">
    <property type="nucleotide sequence ID" value="XM_028610540.1"/>
</dbReference>
<dbReference type="AlphaFoldDB" id="A0A3N2QAG7"/>
<evidence type="ECO:0000256" key="1">
    <source>
        <dbReference type="SAM" id="MobiDB-lite"/>
    </source>
</evidence>
<reference evidence="2 3" key="1">
    <citation type="journal article" date="2018" name="Mol. Ecol.">
        <title>The obligate alkalophilic soda-lake fungus Sodiomyces alkalinus has shifted to a protein diet.</title>
        <authorList>
            <person name="Grum-Grzhimaylo A.A."/>
            <person name="Falkoski D.L."/>
            <person name="van den Heuvel J."/>
            <person name="Valero-Jimenez C.A."/>
            <person name="Min B."/>
            <person name="Choi I.G."/>
            <person name="Lipzen A."/>
            <person name="Daum C.G."/>
            <person name="Aanen D.K."/>
            <person name="Tsang A."/>
            <person name="Henrissat B."/>
            <person name="Bilanenko E.N."/>
            <person name="de Vries R.P."/>
            <person name="van Kan J.A.L."/>
            <person name="Grigoriev I.V."/>
            <person name="Debets A.J.M."/>
        </authorList>
    </citation>
    <scope>NUCLEOTIDE SEQUENCE [LARGE SCALE GENOMIC DNA]</scope>
    <source>
        <strain evidence="2 3">F11</strain>
    </source>
</reference>
<organism evidence="2 3">
    <name type="scientific">Sodiomyces alkalinus (strain CBS 110278 / VKM F-3762 / F11)</name>
    <name type="common">Alkaliphilic filamentous fungus</name>
    <dbReference type="NCBI Taxonomy" id="1314773"/>
    <lineage>
        <taxon>Eukaryota</taxon>
        <taxon>Fungi</taxon>
        <taxon>Dikarya</taxon>
        <taxon>Ascomycota</taxon>
        <taxon>Pezizomycotina</taxon>
        <taxon>Sordariomycetes</taxon>
        <taxon>Hypocreomycetidae</taxon>
        <taxon>Glomerellales</taxon>
        <taxon>Plectosphaerellaceae</taxon>
        <taxon>Sodiomyces</taxon>
    </lineage>
</organism>
<feature type="region of interest" description="Disordered" evidence="1">
    <location>
        <begin position="1"/>
        <end position="39"/>
    </location>
</feature>
<proteinExistence type="predicted"/>
<dbReference type="EMBL" id="ML119051">
    <property type="protein sequence ID" value="ROT43655.1"/>
    <property type="molecule type" value="Genomic_DNA"/>
</dbReference>
<gene>
    <name evidence="2" type="ORF">SODALDRAFT_327860</name>
</gene>
<feature type="compositionally biased region" description="Gly residues" evidence="1">
    <location>
        <begin position="125"/>
        <end position="136"/>
    </location>
</feature>
<evidence type="ECO:0000313" key="3">
    <source>
        <dbReference type="Proteomes" id="UP000272025"/>
    </source>
</evidence>
<sequence>MYDEVGKPSLKEEYESAPVPALPSHLDPSSQEQFGETEATLPSYLQPAFREQFQEVEWAIEALRREHAVRSEAKEAGRNVNVPSSRGNQVRRPRGGRPSQDVRGYRPVRTGVTFHLRGSESYGSGMSGLSGAGSGGFKRDSSMDGGYY</sequence>
<protein>
    <submittedName>
        <fullName evidence="2">Uncharacterized protein</fullName>
    </submittedName>
</protein>
<name>A0A3N2QAG7_SODAK</name>
<dbReference type="GeneID" id="39579018"/>
<feature type="region of interest" description="Disordered" evidence="1">
    <location>
        <begin position="70"/>
        <end position="148"/>
    </location>
</feature>